<dbReference type="Pfam" id="PF00255">
    <property type="entry name" value="GSHPx"/>
    <property type="match status" value="1"/>
</dbReference>
<dbReference type="RefSeq" id="WP_073103426.1">
    <property type="nucleotide sequence ID" value="NZ_FQXE01000005.1"/>
</dbReference>
<dbReference type="STRING" id="658167.SAMN04488135_105245"/>
<dbReference type="Proteomes" id="UP000184226">
    <property type="component" value="Unassembled WGS sequence"/>
</dbReference>
<feature type="active site" evidence="4">
    <location>
        <position position="36"/>
    </location>
</feature>
<dbReference type="InterPro" id="IPR029759">
    <property type="entry name" value="GPX_AS"/>
</dbReference>
<protein>
    <recommendedName>
        <fullName evidence="5">Glutathione peroxidase</fullName>
    </recommendedName>
</protein>
<gene>
    <name evidence="6" type="ORF">SAMN04488135_105245</name>
</gene>
<dbReference type="CDD" id="cd00340">
    <property type="entry name" value="GSH_Peroxidase"/>
    <property type="match status" value="1"/>
</dbReference>
<name>A0A1M5WHP2_9BURK</name>
<sequence>MTSIYSFSAQGLAGGEVALSRYEGQVLLVVNVASECGFTPQYQGLEALYREYRERGFAVLGFPCDQFGHQEPGSADEIASFCSTNYGVSFPMFAKIEVNGPQAHPLFAWLKSEKAGVLGSQNIKWNFTKFLLGRDGRVLQRYGSITKPEALRGDIEKALAAQA</sequence>
<evidence type="ECO:0000256" key="5">
    <source>
        <dbReference type="RuleBase" id="RU000499"/>
    </source>
</evidence>
<evidence type="ECO:0000256" key="3">
    <source>
        <dbReference type="ARBA" id="ARBA00023002"/>
    </source>
</evidence>
<dbReference type="PANTHER" id="PTHR11592:SF78">
    <property type="entry name" value="GLUTATHIONE PEROXIDASE"/>
    <property type="match status" value="1"/>
</dbReference>
<dbReference type="InterPro" id="IPR036249">
    <property type="entry name" value="Thioredoxin-like_sf"/>
</dbReference>
<keyword evidence="7" id="KW-1185">Reference proteome</keyword>
<evidence type="ECO:0000256" key="2">
    <source>
        <dbReference type="ARBA" id="ARBA00022559"/>
    </source>
</evidence>
<evidence type="ECO:0000256" key="1">
    <source>
        <dbReference type="ARBA" id="ARBA00006926"/>
    </source>
</evidence>
<evidence type="ECO:0000313" key="6">
    <source>
        <dbReference type="EMBL" id="SHH86704.1"/>
    </source>
</evidence>
<accession>A0A1M5WHP2</accession>
<proteinExistence type="inferred from homology"/>
<dbReference type="PRINTS" id="PR01011">
    <property type="entry name" value="GLUTPROXDASE"/>
</dbReference>
<dbReference type="AlphaFoldDB" id="A0A1M5WHP2"/>
<dbReference type="PROSITE" id="PS51355">
    <property type="entry name" value="GLUTATHIONE_PEROXID_3"/>
    <property type="match status" value="1"/>
</dbReference>
<dbReference type="InterPro" id="IPR000889">
    <property type="entry name" value="Glutathione_peroxidase"/>
</dbReference>
<dbReference type="SUPFAM" id="SSF52833">
    <property type="entry name" value="Thioredoxin-like"/>
    <property type="match status" value="1"/>
</dbReference>
<dbReference type="OrthoDB" id="9785502at2"/>
<dbReference type="PIRSF" id="PIRSF000303">
    <property type="entry name" value="Glutathion_perox"/>
    <property type="match status" value="1"/>
</dbReference>
<dbReference type="PANTHER" id="PTHR11592">
    <property type="entry name" value="GLUTATHIONE PEROXIDASE"/>
    <property type="match status" value="1"/>
</dbReference>
<dbReference type="Gene3D" id="3.40.30.10">
    <property type="entry name" value="Glutaredoxin"/>
    <property type="match status" value="1"/>
</dbReference>
<keyword evidence="3 5" id="KW-0560">Oxidoreductase</keyword>
<dbReference type="PROSITE" id="PS00460">
    <property type="entry name" value="GLUTATHIONE_PEROXID_1"/>
    <property type="match status" value="1"/>
</dbReference>
<evidence type="ECO:0000313" key="7">
    <source>
        <dbReference type="Proteomes" id="UP000184226"/>
    </source>
</evidence>
<dbReference type="GO" id="GO:0034599">
    <property type="term" value="P:cellular response to oxidative stress"/>
    <property type="evidence" value="ECO:0007669"/>
    <property type="project" value="TreeGrafter"/>
</dbReference>
<dbReference type="EMBL" id="FQXE01000005">
    <property type="protein sequence ID" value="SHH86704.1"/>
    <property type="molecule type" value="Genomic_DNA"/>
</dbReference>
<keyword evidence="2 5" id="KW-0575">Peroxidase</keyword>
<comment type="similarity">
    <text evidence="1 5">Belongs to the glutathione peroxidase family.</text>
</comment>
<dbReference type="GO" id="GO:0004601">
    <property type="term" value="F:peroxidase activity"/>
    <property type="evidence" value="ECO:0007669"/>
    <property type="project" value="UniProtKB-KW"/>
</dbReference>
<dbReference type="FunFam" id="3.40.30.10:FF:000010">
    <property type="entry name" value="Glutathione peroxidase"/>
    <property type="match status" value="1"/>
</dbReference>
<reference evidence="6 7" key="1">
    <citation type="submission" date="2016-11" db="EMBL/GenBank/DDBJ databases">
        <authorList>
            <person name="Jaros S."/>
            <person name="Januszkiewicz K."/>
            <person name="Wedrychowicz H."/>
        </authorList>
    </citation>
    <scope>NUCLEOTIDE SEQUENCE [LARGE SCALE GENOMIC DNA]</scope>
    <source>
        <strain evidence="6 7">CGMCC 1.10190</strain>
    </source>
</reference>
<organism evidence="6 7">
    <name type="scientific">Pollutimonas bauzanensis</name>
    <dbReference type="NCBI Taxonomy" id="658167"/>
    <lineage>
        <taxon>Bacteria</taxon>
        <taxon>Pseudomonadati</taxon>
        <taxon>Pseudomonadota</taxon>
        <taxon>Betaproteobacteria</taxon>
        <taxon>Burkholderiales</taxon>
        <taxon>Alcaligenaceae</taxon>
        <taxon>Pollutimonas</taxon>
    </lineage>
</organism>
<evidence type="ECO:0000256" key="4">
    <source>
        <dbReference type="PIRSR" id="PIRSR000303-1"/>
    </source>
</evidence>